<gene>
    <name evidence="2" type="ORF">AVEN_79202_1</name>
</gene>
<evidence type="ECO:0000256" key="1">
    <source>
        <dbReference type="SAM" id="MobiDB-lite"/>
    </source>
</evidence>
<reference evidence="2 3" key="1">
    <citation type="journal article" date="2019" name="Sci. Rep.">
        <title>Orb-weaving spider Araneus ventricosus genome elucidates the spidroin gene catalogue.</title>
        <authorList>
            <person name="Kono N."/>
            <person name="Nakamura H."/>
            <person name="Ohtoshi R."/>
            <person name="Moran D.A.P."/>
            <person name="Shinohara A."/>
            <person name="Yoshida Y."/>
            <person name="Fujiwara M."/>
            <person name="Mori M."/>
            <person name="Tomita M."/>
            <person name="Arakawa K."/>
        </authorList>
    </citation>
    <scope>NUCLEOTIDE SEQUENCE [LARGE SCALE GENOMIC DNA]</scope>
</reference>
<evidence type="ECO:0000313" key="2">
    <source>
        <dbReference type="EMBL" id="GBN45345.1"/>
    </source>
</evidence>
<protein>
    <submittedName>
        <fullName evidence="2">Uncharacterized protein</fullName>
    </submittedName>
</protein>
<proteinExistence type="predicted"/>
<dbReference type="Proteomes" id="UP000499080">
    <property type="component" value="Unassembled WGS sequence"/>
</dbReference>
<name>A0A4Y2P0A8_ARAVE</name>
<accession>A0A4Y2P0A8</accession>
<feature type="region of interest" description="Disordered" evidence="1">
    <location>
        <begin position="71"/>
        <end position="108"/>
    </location>
</feature>
<keyword evidence="3" id="KW-1185">Reference proteome</keyword>
<dbReference type="AlphaFoldDB" id="A0A4Y2P0A8"/>
<organism evidence="2 3">
    <name type="scientific">Araneus ventricosus</name>
    <name type="common">Orbweaver spider</name>
    <name type="synonym">Epeira ventricosa</name>
    <dbReference type="NCBI Taxonomy" id="182803"/>
    <lineage>
        <taxon>Eukaryota</taxon>
        <taxon>Metazoa</taxon>
        <taxon>Ecdysozoa</taxon>
        <taxon>Arthropoda</taxon>
        <taxon>Chelicerata</taxon>
        <taxon>Arachnida</taxon>
        <taxon>Araneae</taxon>
        <taxon>Araneomorphae</taxon>
        <taxon>Entelegynae</taxon>
        <taxon>Araneoidea</taxon>
        <taxon>Araneidae</taxon>
        <taxon>Araneus</taxon>
    </lineage>
</organism>
<feature type="compositionally biased region" description="Polar residues" evidence="1">
    <location>
        <begin position="84"/>
        <end position="105"/>
    </location>
</feature>
<dbReference type="EMBL" id="BGPR01010288">
    <property type="protein sequence ID" value="GBN45345.1"/>
    <property type="molecule type" value="Genomic_DNA"/>
</dbReference>
<sequence length="128" mass="14259">MLRLCIFIKIKEVYRISCTSEVWGSCGDLVVRFRLSGRRVLGSKADSNEDPPCMWAYCTLNYTKGAKRPPSGVVRNLDEEAPAQASSWSSDHGSKLRGSTQNSPRVASKLDVNIPKLTQLNRKCVKID</sequence>
<comment type="caution">
    <text evidence="2">The sequence shown here is derived from an EMBL/GenBank/DDBJ whole genome shotgun (WGS) entry which is preliminary data.</text>
</comment>
<evidence type="ECO:0000313" key="3">
    <source>
        <dbReference type="Proteomes" id="UP000499080"/>
    </source>
</evidence>